<keyword evidence="1" id="KW-1133">Transmembrane helix</keyword>
<dbReference type="InterPro" id="IPR037660">
    <property type="entry name" value="CCDC51"/>
</dbReference>
<dbReference type="GeneID" id="107220986"/>
<keyword evidence="1" id="KW-0812">Transmembrane</keyword>
<feature type="transmembrane region" description="Helical" evidence="1">
    <location>
        <begin position="303"/>
        <end position="322"/>
    </location>
</feature>
<reference evidence="3" key="1">
    <citation type="submission" date="2025-08" db="UniProtKB">
        <authorList>
            <consortium name="RefSeq"/>
        </authorList>
    </citation>
    <scope>IDENTIFICATION</scope>
    <source>
        <tissue evidence="3">Thorax and Abdomen</tissue>
    </source>
</reference>
<proteinExistence type="predicted"/>
<protein>
    <submittedName>
        <fullName evidence="3">Uncharacterized protein LOC107220986</fullName>
    </submittedName>
</protein>
<dbReference type="AlphaFoldDB" id="A0A6J0BNA6"/>
<evidence type="ECO:0000256" key="1">
    <source>
        <dbReference type="SAM" id="Phobius"/>
    </source>
</evidence>
<evidence type="ECO:0000313" key="2">
    <source>
        <dbReference type="Proteomes" id="UP000829291"/>
    </source>
</evidence>
<dbReference type="PANTHER" id="PTHR28624:SF1">
    <property type="entry name" value="MITOCHONDRIAL POTASSIUM CHANNEL"/>
    <property type="match status" value="1"/>
</dbReference>
<evidence type="ECO:0000313" key="3">
    <source>
        <dbReference type="RefSeq" id="XP_015515298.2"/>
    </source>
</evidence>
<keyword evidence="1" id="KW-0472">Membrane</keyword>
<organism evidence="3">
    <name type="scientific">Neodiprion lecontei</name>
    <name type="common">Redheaded pine sawfly</name>
    <dbReference type="NCBI Taxonomy" id="441921"/>
    <lineage>
        <taxon>Eukaryota</taxon>
        <taxon>Metazoa</taxon>
        <taxon>Ecdysozoa</taxon>
        <taxon>Arthropoda</taxon>
        <taxon>Hexapoda</taxon>
        <taxon>Insecta</taxon>
        <taxon>Pterygota</taxon>
        <taxon>Neoptera</taxon>
        <taxon>Endopterygota</taxon>
        <taxon>Hymenoptera</taxon>
        <taxon>Tenthredinoidea</taxon>
        <taxon>Diprionidae</taxon>
        <taxon>Diprioninae</taxon>
        <taxon>Neodiprion</taxon>
    </lineage>
</organism>
<accession>A0A6J0BNA6</accession>
<gene>
    <name evidence="3" type="primary">LOC107220986</name>
</gene>
<dbReference type="InParanoid" id="A0A6J0BNA6"/>
<sequence length="328" mass="37393">MGNSRRFLDAIVKKINKLPILNNASSAIGNATERAQVKLSSVQSIATEKYNTIVKQVNGATIIQDVSSPQKLQTISPLPQRLVNWWQWYQQLTGMDKVEIAKHHVIEVQNRLFQCQDKRRNLTNQANIVNEKLKETYGELVQTRRDDPKYVQLTIMENKGLQEQSKIGLQLNMLENEERDHFTELATAIKEYHDSQAMNAQKYKYISILASAFLAILSLSGSMIYNNRRIADVRNVIADAQEKNDKTFKQCFHSLQNDSNKKFSQIMSMLQAKTTADITTQTPNNRAELTKDNFDTVTISNSYSYKTVGIYFGAIALAVYIMQQLGRS</sequence>
<keyword evidence="2" id="KW-1185">Reference proteome</keyword>
<dbReference type="PANTHER" id="PTHR28624">
    <property type="entry name" value="COILED-COIL DOMAIN-CONTAINING PROTEIN 51"/>
    <property type="match status" value="1"/>
</dbReference>
<dbReference type="OrthoDB" id="6243211at2759"/>
<dbReference type="KEGG" id="nlo:107220986"/>
<name>A0A6J0BNA6_NEOLC</name>
<feature type="transmembrane region" description="Helical" evidence="1">
    <location>
        <begin position="205"/>
        <end position="225"/>
    </location>
</feature>
<dbReference type="Proteomes" id="UP000829291">
    <property type="component" value="Chromosome 4"/>
</dbReference>
<dbReference type="RefSeq" id="XP_015515298.2">
    <property type="nucleotide sequence ID" value="XM_015659812.2"/>
</dbReference>